<name>A0A843WRE5_COLES</name>
<evidence type="ECO:0000313" key="2">
    <source>
        <dbReference type="Proteomes" id="UP000652761"/>
    </source>
</evidence>
<dbReference type="Proteomes" id="UP000652761">
    <property type="component" value="Unassembled WGS sequence"/>
</dbReference>
<dbReference type="EMBL" id="NMUH01004698">
    <property type="protein sequence ID" value="MQM10537.1"/>
    <property type="molecule type" value="Genomic_DNA"/>
</dbReference>
<protein>
    <submittedName>
        <fullName evidence="1">Uncharacterized protein</fullName>
    </submittedName>
</protein>
<gene>
    <name evidence="1" type="ORF">Taro_043432</name>
</gene>
<comment type="caution">
    <text evidence="1">The sequence shown here is derived from an EMBL/GenBank/DDBJ whole genome shotgun (WGS) entry which is preliminary data.</text>
</comment>
<evidence type="ECO:0000313" key="1">
    <source>
        <dbReference type="EMBL" id="MQM10537.1"/>
    </source>
</evidence>
<keyword evidence="2" id="KW-1185">Reference proteome</keyword>
<accession>A0A843WRE5</accession>
<organism evidence="1 2">
    <name type="scientific">Colocasia esculenta</name>
    <name type="common">Wild taro</name>
    <name type="synonym">Arum esculentum</name>
    <dbReference type="NCBI Taxonomy" id="4460"/>
    <lineage>
        <taxon>Eukaryota</taxon>
        <taxon>Viridiplantae</taxon>
        <taxon>Streptophyta</taxon>
        <taxon>Embryophyta</taxon>
        <taxon>Tracheophyta</taxon>
        <taxon>Spermatophyta</taxon>
        <taxon>Magnoliopsida</taxon>
        <taxon>Liliopsida</taxon>
        <taxon>Araceae</taxon>
        <taxon>Aroideae</taxon>
        <taxon>Colocasieae</taxon>
        <taxon>Colocasia</taxon>
    </lineage>
</organism>
<dbReference type="AlphaFoldDB" id="A0A843WRE5"/>
<sequence length="63" mass="7341">MPFNSIVVEEATKVRRDRDVALANTRWLGGDGSVDIPFRISRVLKLWRSVSNVERLPRWRGVY</sequence>
<proteinExistence type="predicted"/>
<reference evidence="1" key="1">
    <citation type="submission" date="2017-07" db="EMBL/GenBank/DDBJ databases">
        <title>Taro Niue Genome Assembly and Annotation.</title>
        <authorList>
            <person name="Atibalentja N."/>
            <person name="Keating K."/>
            <person name="Fields C.J."/>
        </authorList>
    </citation>
    <scope>NUCLEOTIDE SEQUENCE</scope>
    <source>
        <strain evidence="1">Niue_2</strain>
        <tissue evidence="1">Leaf</tissue>
    </source>
</reference>